<organism evidence="1 2">
    <name type="scientific">Actinokineospora auranticolor</name>
    <dbReference type="NCBI Taxonomy" id="155976"/>
    <lineage>
        <taxon>Bacteria</taxon>
        <taxon>Bacillati</taxon>
        <taxon>Actinomycetota</taxon>
        <taxon>Actinomycetes</taxon>
        <taxon>Pseudonocardiales</taxon>
        <taxon>Pseudonocardiaceae</taxon>
        <taxon>Actinokineospora</taxon>
    </lineage>
</organism>
<accession>A0A2S6GKT5</accession>
<comment type="caution">
    <text evidence="1">The sequence shown here is derived from an EMBL/GenBank/DDBJ whole genome shotgun (WGS) entry which is preliminary data.</text>
</comment>
<evidence type="ECO:0000313" key="2">
    <source>
        <dbReference type="Proteomes" id="UP000239203"/>
    </source>
</evidence>
<gene>
    <name evidence="1" type="ORF">CLV40_112116</name>
</gene>
<reference evidence="1 2" key="1">
    <citation type="submission" date="2018-02" db="EMBL/GenBank/DDBJ databases">
        <title>Genomic Encyclopedia of Archaeal and Bacterial Type Strains, Phase II (KMG-II): from individual species to whole genera.</title>
        <authorList>
            <person name="Goeker M."/>
        </authorList>
    </citation>
    <scope>NUCLEOTIDE SEQUENCE [LARGE SCALE GENOMIC DNA]</scope>
    <source>
        <strain evidence="1 2">YU 961-1</strain>
    </source>
</reference>
<sequence>MRRCGLCEAEHTRHDRRRPWLAAAALGLTVIAMNRVAEAVPARLPEPTPVRGTAVRVDAERGVFRFARGGFATSAEYPLDNPMWVDRDGVTRGGRPECLVARTAPQQVELALLDVRGVPEAGVDNLRLLVSVRCLD</sequence>
<keyword evidence="2" id="KW-1185">Reference proteome</keyword>
<evidence type="ECO:0000313" key="1">
    <source>
        <dbReference type="EMBL" id="PPK65854.1"/>
    </source>
</evidence>
<dbReference type="AlphaFoldDB" id="A0A2S6GKT5"/>
<dbReference type="Proteomes" id="UP000239203">
    <property type="component" value="Unassembled WGS sequence"/>
</dbReference>
<name>A0A2S6GKT5_9PSEU</name>
<protein>
    <submittedName>
        <fullName evidence="1">Uncharacterized protein</fullName>
    </submittedName>
</protein>
<proteinExistence type="predicted"/>
<dbReference type="EMBL" id="PTIX01000012">
    <property type="protein sequence ID" value="PPK65854.1"/>
    <property type="molecule type" value="Genomic_DNA"/>
</dbReference>